<dbReference type="Gene3D" id="3.40.630.10">
    <property type="entry name" value="Zn peptidases"/>
    <property type="match status" value="2"/>
</dbReference>
<organism evidence="10 11">
    <name type="scientific">Nothophoma quercina</name>
    <dbReference type="NCBI Taxonomy" id="749835"/>
    <lineage>
        <taxon>Eukaryota</taxon>
        <taxon>Fungi</taxon>
        <taxon>Dikarya</taxon>
        <taxon>Ascomycota</taxon>
        <taxon>Pezizomycotina</taxon>
        <taxon>Dothideomycetes</taxon>
        <taxon>Pleosporomycetidae</taxon>
        <taxon>Pleosporales</taxon>
        <taxon>Pleosporineae</taxon>
        <taxon>Didymellaceae</taxon>
        <taxon>Nothophoma</taxon>
    </lineage>
</organism>
<dbReference type="SUPFAM" id="SSF53187">
    <property type="entry name" value="Zn-dependent exopeptidases"/>
    <property type="match status" value="1"/>
</dbReference>
<dbReference type="SMART" id="SM00631">
    <property type="entry name" value="Zn_pept"/>
    <property type="match status" value="1"/>
</dbReference>
<keyword evidence="4" id="KW-0378">Hydrolase</keyword>
<feature type="active site" description="Proton donor/acceptor" evidence="7">
    <location>
        <position position="348"/>
    </location>
</feature>
<evidence type="ECO:0000259" key="9">
    <source>
        <dbReference type="PROSITE" id="PS52035"/>
    </source>
</evidence>
<evidence type="ECO:0000256" key="7">
    <source>
        <dbReference type="PROSITE-ProRule" id="PRU01379"/>
    </source>
</evidence>
<comment type="caution">
    <text evidence="10">The sequence shown here is derived from an EMBL/GenBank/DDBJ whole genome shotgun (WGS) entry which is preliminary data.</text>
</comment>
<dbReference type="PROSITE" id="PS52035">
    <property type="entry name" value="PEPTIDASE_M14"/>
    <property type="match status" value="1"/>
</dbReference>
<dbReference type="Proteomes" id="UP001521222">
    <property type="component" value="Unassembled WGS sequence"/>
</dbReference>
<keyword evidence="5" id="KW-0862">Zinc</keyword>
<feature type="domain" description="Peptidase M14" evidence="9">
    <location>
        <begin position="116"/>
        <end position="382"/>
    </location>
</feature>
<dbReference type="PANTHER" id="PTHR11705:SF143">
    <property type="entry name" value="SLL0236 PROTEIN"/>
    <property type="match status" value="1"/>
</dbReference>
<comment type="cofactor">
    <cofactor evidence="1">
        <name>Zn(2+)</name>
        <dbReference type="ChEBI" id="CHEBI:29105"/>
    </cofactor>
</comment>
<comment type="similarity">
    <text evidence="2 7">Belongs to the peptidase M14 family.</text>
</comment>
<dbReference type="EMBL" id="JAKIXB020000028">
    <property type="protein sequence ID" value="KAL1596716.1"/>
    <property type="molecule type" value="Genomic_DNA"/>
</dbReference>
<gene>
    <name evidence="10" type="ORF">SLS59_007747</name>
</gene>
<evidence type="ECO:0000256" key="1">
    <source>
        <dbReference type="ARBA" id="ARBA00001947"/>
    </source>
</evidence>
<name>A0ABR3QX24_9PLEO</name>
<dbReference type="PANTHER" id="PTHR11705">
    <property type="entry name" value="PROTEASE FAMILY M14 CARBOXYPEPTIDASE A,B"/>
    <property type="match status" value="1"/>
</dbReference>
<reference evidence="10 11" key="1">
    <citation type="submission" date="2024-02" db="EMBL/GenBank/DDBJ databases">
        <title>De novo assembly and annotation of 12 fungi associated with fruit tree decline syndrome in Ontario, Canada.</title>
        <authorList>
            <person name="Sulman M."/>
            <person name="Ellouze W."/>
            <person name="Ilyukhin E."/>
        </authorList>
    </citation>
    <scope>NUCLEOTIDE SEQUENCE [LARGE SCALE GENOMIC DNA]</scope>
    <source>
        <strain evidence="10 11">M97-236</strain>
    </source>
</reference>
<evidence type="ECO:0000256" key="3">
    <source>
        <dbReference type="ARBA" id="ARBA00022670"/>
    </source>
</evidence>
<proteinExistence type="inferred from homology"/>
<dbReference type="InterPro" id="IPR000834">
    <property type="entry name" value="Peptidase_M14"/>
</dbReference>
<keyword evidence="8" id="KW-0732">Signal</keyword>
<feature type="chain" id="PRO_5045361248" description="Peptidase M14 domain-containing protein" evidence="8">
    <location>
        <begin position="16"/>
        <end position="396"/>
    </location>
</feature>
<feature type="signal peptide" evidence="8">
    <location>
        <begin position="1"/>
        <end position="15"/>
    </location>
</feature>
<keyword evidence="11" id="KW-1185">Reference proteome</keyword>
<protein>
    <recommendedName>
        <fullName evidence="9">Peptidase M14 domain-containing protein</fullName>
    </recommendedName>
</protein>
<evidence type="ECO:0000313" key="11">
    <source>
        <dbReference type="Proteomes" id="UP001521222"/>
    </source>
</evidence>
<evidence type="ECO:0000256" key="2">
    <source>
        <dbReference type="ARBA" id="ARBA00005988"/>
    </source>
</evidence>
<evidence type="ECO:0000256" key="5">
    <source>
        <dbReference type="ARBA" id="ARBA00022833"/>
    </source>
</evidence>
<keyword evidence="3" id="KW-0645">Protease</keyword>
<dbReference type="CDD" id="cd03860">
    <property type="entry name" value="M14_CP_A-B_like"/>
    <property type="match status" value="1"/>
</dbReference>
<evidence type="ECO:0000313" key="10">
    <source>
        <dbReference type="EMBL" id="KAL1596716.1"/>
    </source>
</evidence>
<dbReference type="Pfam" id="PF00246">
    <property type="entry name" value="Peptidase_M14"/>
    <property type="match status" value="2"/>
</dbReference>
<evidence type="ECO:0000256" key="4">
    <source>
        <dbReference type="ARBA" id="ARBA00022801"/>
    </source>
</evidence>
<sequence>MKFVLNLALASLAASVSIRSPSVNLYEGTKVYHVKTGRHSADVQKRLADVPHNVWESASDHIDVAIPRNEVARFESLGLDTRVLHTDPGASIAAEAKVKSKWKRQDFNTSGDWFDSYHPYEDHIDYFRELQESFPDNSNWTSSGTSYEGRDIYGIHMWGAGGPGKPAVLWHGTVHAREWIVAPTLEYLTKQLIDGYKSGDNLTQSFLNSYDFYIFPIVNPDDRLWRKNRQPPPATAANQTCYGRDLNRNWEHGWDANTRGASSNECSQNYRDGQFIVCPFGYDEYLYAPPLGRWTRAASLMSQEIAWTSSNQTTYTFGPGGAVLYTTTGAAIDHVYAVGRAEWSYAIELPDTGHFGHVIPPERIRPAAEESWVGQKVLLSLLDEVFFDEEGPAMFC</sequence>
<keyword evidence="6" id="KW-0482">Metalloprotease</keyword>
<accession>A0ABR3QX24</accession>
<evidence type="ECO:0000256" key="6">
    <source>
        <dbReference type="ARBA" id="ARBA00023049"/>
    </source>
</evidence>
<dbReference type="PRINTS" id="PR00765">
    <property type="entry name" value="CRBOXYPTASEA"/>
</dbReference>
<evidence type="ECO:0000256" key="8">
    <source>
        <dbReference type="SAM" id="SignalP"/>
    </source>
</evidence>